<feature type="domain" description="Poly A polymerase head" evidence="9">
    <location>
        <begin position="29"/>
        <end position="149"/>
    </location>
</feature>
<dbReference type="Pfam" id="PF01743">
    <property type="entry name" value="PolyA_pol"/>
    <property type="match status" value="1"/>
</dbReference>
<dbReference type="GO" id="GO:0046872">
    <property type="term" value="F:metal ion binding"/>
    <property type="evidence" value="ECO:0007669"/>
    <property type="project" value="UniProtKB-KW"/>
</dbReference>
<dbReference type="RefSeq" id="WP_097030039.1">
    <property type="nucleotide sequence ID" value="NZ_OAOQ01000004.1"/>
</dbReference>
<evidence type="ECO:0000256" key="2">
    <source>
        <dbReference type="ARBA" id="ARBA00022679"/>
    </source>
</evidence>
<name>A0A285CRZ2_9RHOB</name>
<dbReference type="PANTHER" id="PTHR46173:SF1">
    <property type="entry name" value="CCA TRNA NUCLEOTIDYLTRANSFERASE 1, MITOCHONDRIAL"/>
    <property type="match status" value="1"/>
</dbReference>
<reference evidence="12" key="1">
    <citation type="submission" date="2017-08" db="EMBL/GenBank/DDBJ databases">
        <authorList>
            <person name="Varghese N."/>
            <person name="Submissions S."/>
        </authorList>
    </citation>
    <scope>NUCLEOTIDE SEQUENCE [LARGE SCALE GENOMIC DNA]</scope>
    <source>
        <strain evidence="12">JA234</strain>
    </source>
</reference>
<dbReference type="InterPro" id="IPR043519">
    <property type="entry name" value="NT_sf"/>
</dbReference>
<keyword evidence="7" id="KW-0460">Magnesium</keyword>
<dbReference type="AlphaFoldDB" id="A0A285CRZ2"/>
<dbReference type="Pfam" id="PF12627">
    <property type="entry name" value="PolyA_pol_RNAbd"/>
    <property type="match status" value="1"/>
</dbReference>
<dbReference type="SUPFAM" id="SSF81891">
    <property type="entry name" value="Poly A polymerase C-terminal region-like"/>
    <property type="match status" value="1"/>
</dbReference>
<evidence type="ECO:0000313" key="12">
    <source>
        <dbReference type="Proteomes" id="UP000219467"/>
    </source>
</evidence>
<keyword evidence="5" id="KW-0479">Metal-binding</keyword>
<dbReference type="Gene3D" id="1.10.3090.10">
    <property type="entry name" value="cca-adding enzyme, domain 2"/>
    <property type="match status" value="1"/>
</dbReference>
<evidence type="ECO:0000256" key="3">
    <source>
        <dbReference type="ARBA" id="ARBA00022694"/>
    </source>
</evidence>
<keyword evidence="2 8" id="KW-0808">Transferase</keyword>
<feature type="domain" description="tRNA nucleotidyltransferase/poly(A) polymerase RNA and SrmB- binding" evidence="10">
    <location>
        <begin position="185"/>
        <end position="239"/>
    </location>
</feature>
<evidence type="ECO:0000256" key="7">
    <source>
        <dbReference type="ARBA" id="ARBA00022842"/>
    </source>
</evidence>
<accession>A0A285CRZ2</accession>
<evidence type="ECO:0000259" key="9">
    <source>
        <dbReference type="Pfam" id="PF01743"/>
    </source>
</evidence>
<dbReference type="GO" id="GO:0000049">
    <property type="term" value="F:tRNA binding"/>
    <property type="evidence" value="ECO:0007669"/>
    <property type="project" value="TreeGrafter"/>
</dbReference>
<evidence type="ECO:0000256" key="5">
    <source>
        <dbReference type="ARBA" id="ARBA00022723"/>
    </source>
</evidence>
<dbReference type="InterPro" id="IPR032828">
    <property type="entry name" value="PolyA_RNA-bd"/>
</dbReference>
<keyword evidence="12" id="KW-1185">Reference proteome</keyword>
<dbReference type="GO" id="GO:0000166">
    <property type="term" value="F:nucleotide binding"/>
    <property type="evidence" value="ECO:0007669"/>
    <property type="project" value="UniProtKB-KW"/>
</dbReference>
<dbReference type="PANTHER" id="PTHR46173">
    <property type="entry name" value="CCA TRNA NUCLEOTIDYLTRANSFERASE 1, MITOCHONDRIAL"/>
    <property type="match status" value="1"/>
</dbReference>
<evidence type="ECO:0000256" key="1">
    <source>
        <dbReference type="ARBA" id="ARBA00001946"/>
    </source>
</evidence>
<evidence type="ECO:0000313" key="11">
    <source>
        <dbReference type="EMBL" id="SNX69818.1"/>
    </source>
</evidence>
<dbReference type="EMBL" id="OAOQ01000004">
    <property type="protein sequence ID" value="SNX69818.1"/>
    <property type="molecule type" value="Genomic_DNA"/>
</dbReference>
<sequence>MKVRGDWIAAAATQELCAVLARGGHRALFVGGCVRNALLGVPVADIDLSTDARPDRVTALCRAAGLKVVPTGIDHGTVTVIAGGIAHEVTTFRRDVETFGRHAVVAFSDDVAEDAARRDFTMNALYAEASGEVIDPLGGLPDLIARRVRFVGEAGQRIREDYLRILRFFRFHAIHGDPANGLDAEGLAACAELADGIGQLSRERVGAEMRKLLSAADPAPAVAAMAQAGVLAHVLPGADPRALPVLVHLESGRAPDWLARLACLGGEDPAERLRLSRADARSLSRLRDEIAESRTPAELGYRLGLAEGAAVVLARAALQEMPPPATWAEDLARGALARFPLCAADLMPGLQGPALGARLKELEDRWIASGFALTRQDLLG</sequence>
<evidence type="ECO:0000259" key="10">
    <source>
        <dbReference type="Pfam" id="PF12627"/>
    </source>
</evidence>
<dbReference type="OrthoDB" id="9805698at2"/>
<keyword evidence="8" id="KW-0694">RNA-binding</keyword>
<dbReference type="GO" id="GO:0008033">
    <property type="term" value="P:tRNA processing"/>
    <property type="evidence" value="ECO:0007669"/>
    <property type="project" value="UniProtKB-KW"/>
</dbReference>
<dbReference type="Proteomes" id="UP000219467">
    <property type="component" value="Unassembled WGS sequence"/>
</dbReference>
<keyword evidence="6" id="KW-0547">Nucleotide-binding</keyword>
<evidence type="ECO:0000256" key="8">
    <source>
        <dbReference type="RuleBase" id="RU003953"/>
    </source>
</evidence>
<protein>
    <submittedName>
        <fullName evidence="11">Poly(A) polymerase</fullName>
    </submittedName>
</protein>
<comment type="similarity">
    <text evidence="8">Belongs to the tRNA nucleotidyltransferase/poly(A) polymerase family.</text>
</comment>
<evidence type="ECO:0000256" key="6">
    <source>
        <dbReference type="ARBA" id="ARBA00022741"/>
    </source>
</evidence>
<comment type="cofactor">
    <cofactor evidence="1">
        <name>Mg(2+)</name>
        <dbReference type="ChEBI" id="CHEBI:18420"/>
    </cofactor>
</comment>
<keyword evidence="4" id="KW-0548">Nucleotidyltransferase</keyword>
<dbReference type="SUPFAM" id="SSF81301">
    <property type="entry name" value="Nucleotidyltransferase"/>
    <property type="match status" value="1"/>
</dbReference>
<proteinExistence type="inferred from homology"/>
<organism evidence="11 12">
    <name type="scientific">Cereibacter ovatus</name>
    <dbReference type="NCBI Taxonomy" id="439529"/>
    <lineage>
        <taxon>Bacteria</taxon>
        <taxon>Pseudomonadati</taxon>
        <taxon>Pseudomonadota</taxon>
        <taxon>Alphaproteobacteria</taxon>
        <taxon>Rhodobacterales</taxon>
        <taxon>Paracoccaceae</taxon>
        <taxon>Cereibacter</taxon>
    </lineage>
</organism>
<evidence type="ECO:0000256" key="4">
    <source>
        <dbReference type="ARBA" id="ARBA00022695"/>
    </source>
</evidence>
<keyword evidence="3" id="KW-0819">tRNA processing</keyword>
<dbReference type="CDD" id="cd05398">
    <property type="entry name" value="NT_ClassII-CCAase"/>
    <property type="match status" value="1"/>
</dbReference>
<gene>
    <name evidence="11" type="ORF">SAMN05878503_104232</name>
</gene>
<dbReference type="InterPro" id="IPR002646">
    <property type="entry name" value="PolA_pol_head_dom"/>
</dbReference>
<dbReference type="InterPro" id="IPR050264">
    <property type="entry name" value="Bact_CCA-adding_enz_type3_sf"/>
</dbReference>
<dbReference type="GO" id="GO:0016779">
    <property type="term" value="F:nucleotidyltransferase activity"/>
    <property type="evidence" value="ECO:0007669"/>
    <property type="project" value="UniProtKB-KW"/>
</dbReference>
<dbReference type="Gene3D" id="3.30.460.10">
    <property type="entry name" value="Beta Polymerase, domain 2"/>
    <property type="match status" value="1"/>
</dbReference>